<evidence type="ECO:0000313" key="2">
    <source>
        <dbReference type="EMBL" id="NHN86247.1"/>
    </source>
</evidence>
<protein>
    <recommendedName>
        <fullName evidence="1">TerB-C domain-containing protein</fullName>
    </recommendedName>
</protein>
<dbReference type="RefSeq" id="WP_173584624.1">
    <property type="nucleotide sequence ID" value="NZ_WOTB01000029.1"/>
</dbReference>
<gene>
    <name evidence="2" type="ORF">GOB93_16605</name>
</gene>
<evidence type="ECO:0000259" key="1">
    <source>
        <dbReference type="Pfam" id="PF15615"/>
    </source>
</evidence>
<keyword evidence="3" id="KW-1185">Reference proteome</keyword>
<dbReference type="Proteomes" id="UP000635278">
    <property type="component" value="Unassembled WGS sequence"/>
</dbReference>
<dbReference type="InterPro" id="IPR028932">
    <property type="entry name" value="TerB-C"/>
</dbReference>
<name>A0ABX0JTV9_9PROT</name>
<dbReference type="EMBL" id="WOTB01000029">
    <property type="protein sequence ID" value="NHN86247.1"/>
    <property type="molecule type" value="Genomic_DNA"/>
</dbReference>
<proteinExistence type="predicted"/>
<comment type="caution">
    <text evidence="2">The sequence shown here is derived from an EMBL/GenBank/DDBJ whole genome shotgun (WGS) entry which is preliminary data.</text>
</comment>
<organism evidence="2 3">
    <name type="scientific">Acetobacter musti</name>
    <dbReference type="NCBI Taxonomy" id="864732"/>
    <lineage>
        <taxon>Bacteria</taxon>
        <taxon>Pseudomonadati</taxon>
        <taxon>Pseudomonadota</taxon>
        <taxon>Alphaproteobacteria</taxon>
        <taxon>Acetobacterales</taxon>
        <taxon>Acetobacteraceae</taxon>
        <taxon>Acetobacter</taxon>
    </lineage>
</organism>
<sequence length="233" mass="25852">MGEDKRSFLYSKRESVLIKCPNCDTNYNVPNILLKNKRKFKCSFVCQNIWIIPSLIVESCIISNEENVVHNHTLSRSQATSKSHSRASQVGIKVKTLTSSTSRPNDGISIDMAKVDALLRETRKVEEILTPIYEDEVSSIPIPSITANVSEQSGRLVGLSAEQNRLFEILVTQAKWARTEFEAKAHELGLMPGGALEAINEWAYDTFDEELIEDGDPLIINMALLAEAPGASS</sequence>
<dbReference type="Pfam" id="PF15615">
    <property type="entry name" value="TerB_C"/>
    <property type="match status" value="1"/>
</dbReference>
<evidence type="ECO:0000313" key="3">
    <source>
        <dbReference type="Proteomes" id="UP000635278"/>
    </source>
</evidence>
<reference evidence="2 3" key="1">
    <citation type="journal article" date="2020" name="Int. J. Syst. Evol. Microbiol.">
        <title>Novel acetic acid bacteria from cider fermentations: Acetobacter conturbans sp. nov. and Acetobacter fallax sp. nov.</title>
        <authorList>
            <person name="Sombolestani A.S."/>
            <person name="Cleenwerck I."/>
            <person name="Cnockaert M."/>
            <person name="Borremans W."/>
            <person name="Wieme A.D."/>
            <person name="De Vuyst L."/>
            <person name="Vandamme P."/>
        </authorList>
    </citation>
    <scope>NUCLEOTIDE SEQUENCE [LARGE SCALE GENOMIC DNA]</scope>
    <source>
        <strain evidence="2 3">LMG 30640</strain>
    </source>
</reference>
<accession>A0ABX0JTV9</accession>
<feature type="domain" description="TerB-C" evidence="1">
    <location>
        <begin position="97"/>
        <end position="225"/>
    </location>
</feature>